<name>A0A7K1Y738_9SPHI</name>
<organism evidence="2 3">
    <name type="scientific">Hufsiella arboris</name>
    <dbReference type="NCBI Taxonomy" id="2695275"/>
    <lineage>
        <taxon>Bacteria</taxon>
        <taxon>Pseudomonadati</taxon>
        <taxon>Bacteroidota</taxon>
        <taxon>Sphingobacteriia</taxon>
        <taxon>Sphingobacteriales</taxon>
        <taxon>Sphingobacteriaceae</taxon>
        <taxon>Hufsiella</taxon>
    </lineage>
</organism>
<feature type="transmembrane region" description="Helical" evidence="1">
    <location>
        <begin position="21"/>
        <end position="43"/>
    </location>
</feature>
<sequence>MRYSFDLKILMRSPRRLSASTIVEVVIAMVIMVTVMLVAVSLIGRLSISGIPLVRIRAQAQAETLASQDAGDGKTGESSWDIGGLRYIRKVSLYKDYTDLRRIQVEAFQNGVQLCLVSRLVKVGDEKNL</sequence>
<dbReference type="RefSeq" id="WP_160843561.1">
    <property type="nucleotide sequence ID" value="NZ_WVHT01000002.1"/>
</dbReference>
<accession>A0A7K1Y738</accession>
<dbReference type="Proteomes" id="UP000466586">
    <property type="component" value="Unassembled WGS sequence"/>
</dbReference>
<keyword evidence="3" id="KW-1185">Reference proteome</keyword>
<protein>
    <submittedName>
        <fullName evidence="2">Uncharacterized protein</fullName>
    </submittedName>
</protein>
<evidence type="ECO:0000256" key="1">
    <source>
        <dbReference type="SAM" id="Phobius"/>
    </source>
</evidence>
<keyword evidence="1" id="KW-0812">Transmembrane</keyword>
<gene>
    <name evidence="2" type="ORF">GS399_05315</name>
</gene>
<dbReference type="AlphaFoldDB" id="A0A7K1Y738"/>
<reference evidence="2 3" key="1">
    <citation type="submission" date="2019-11" db="EMBL/GenBank/DDBJ databases">
        <title>Pedobacter sp. HMF7647 Genome sequencing and assembly.</title>
        <authorList>
            <person name="Kang H."/>
            <person name="Kim H."/>
            <person name="Joh K."/>
        </authorList>
    </citation>
    <scope>NUCLEOTIDE SEQUENCE [LARGE SCALE GENOMIC DNA]</scope>
    <source>
        <strain evidence="2 3">HMF7647</strain>
    </source>
</reference>
<evidence type="ECO:0000313" key="3">
    <source>
        <dbReference type="Proteomes" id="UP000466586"/>
    </source>
</evidence>
<dbReference type="EMBL" id="WVHT01000002">
    <property type="protein sequence ID" value="MXV50384.1"/>
    <property type="molecule type" value="Genomic_DNA"/>
</dbReference>
<evidence type="ECO:0000313" key="2">
    <source>
        <dbReference type="EMBL" id="MXV50384.1"/>
    </source>
</evidence>
<keyword evidence="1" id="KW-0472">Membrane</keyword>
<proteinExistence type="predicted"/>
<comment type="caution">
    <text evidence="2">The sequence shown here is derived from an EMBL/GenBank/DDBJ whole genome shotgun (WGS) entry which is preliminary data.</text>
</comment>
<keyword evidence="1" id="KW-1133">Transmembrane helix</keyword>